<dbReference type="eggNOG" id="KOG2699">
    <property type="taxonomic scope" value="Eukaryota"/>
</dbReference>
<reference evidence="4" key="1">
    <citation type="submission" date="2011-08" db="EMBL/GenBank/DDBJ databases">
        <title>The draft genome of Latimeria chalumnae.</title>
        <authorList>
            <person name="Di Palma F."/>
            <person name="Alfoldi J."/>
            <person name="Johnson J."/>
            <person name="Berlin A."/>
            <person name="Gnerre S."/>
            <person name="Jaffe D."/>
            <person name="MacCallum I."/>
            <person name="Young S."/>
            <person name="Walker B.J."/>
            <person name="Lander E."/>
            <person name="Lindblad-Toh K."/>
        </authorList>
    </citation>
    <scope>NUCLEOTIDE SEQUENCE [LARGE SCALE GENOMIC DNA]</scope>
    <source>
        <strain evidence="4">Wild caught</strain>
    </source>
</reference>
<dbReference type="SUPFAM" id="SSF54236">
    <property type="entry name" value="Ubiquitin-like"/>
    <property type="match status" value="2"/>
</dbReference>
<dbReference type="GO" id="GO:0042593">
    <property type="term" value="P:glucose homeostasis"/>
    <property type="evidence" value="ECO:0007669"/>
    <property type="project" value="TreeGrafter"/>
</dbReference>
<dbReference type="FunCoup" id="H3ALQ5">
    <property type="interactions" value="1983"/>
</dbReference>
<protein>
    <submittedName>
        <fullName evidence="3">ASPSCR1 tether for SLC2A4, UBX domain containing</fullName>
    </submittedName>
</protein>
<dbReference type="EMBL" id="AFYH01016843">
    <property type="status" value="NOT_ANNOTATED_CDS"/>
    <property type="molecule type" value="Genomic_DNA"/>
</dbReference>
<dbReference type="OMA" id="APKYDWG"/>
<dbReference type="HOGENOM" id="CLU_025227_0_0_1"/>
<organism evidence="3 4">
    <name type="scientific">Latimeria chalumnae</name>
    <name type="common">Coelacanth</name>
    <dbReference type="NCBI Taxonomy" id="7897"/>
    <lineage>
        <taxon>Eukaryota</taxon>
        <taxon>Metazoa</taxon>
        <taxon>Chordata</taxon>
        <taxon>Craniata</taxon>
        <taxon>Vertebrata</taxon>
        <taxon>Euteleostomi</taxon>
        <taxon>Coelacanthiformes</taxon>
        <taxon>Coelacanthidae</taxon>
        <taxon>Latimeria</taxon>
    </lineage>
</organism>
<feature type="compositionally biased region" description="Low complexity" evidence="1">
    <location>
        <begin position="529"/>
        <end position="547"/>
    </location>
</feature>
<dbReference type="GO" id="GO:0005634">
    <property type="term" value="C:nucleus"/>
    <property type="evidence" value="ECO:0007669"/>
    <property type="project" value="TreeGrafter"/>
</dbReference>
<evidence type="ECO:0000259" key="2">
    <source>
        <dbReference type="PROSITE" id="PS50033"/>
    </source>
</evidence>
<dbReference type="EMBL" id="AFYH01016849">
    <property type="status" value="NOT_ANNOTATED_CDS"/>
    <property type="molecule type" value="Genomic_DNA"/>
</dbReference>
<evidence type="ECO:0000313" key="4">
    <source>
        <dbReference type="Proteomes" id="UP000008672"/>
    </source>
</evidence>
<dbReference type="EMBL" id="AFYH01016848">
    <property type="status" value="NOT_ANNOTATED_CDS"/>
    <property type="molecule type" value="Genomic_DNA"/>
</dbReference>
<proteinExistence type="predicted"/>
<reference evidence="3" key="3">
    <citation type="submission" date="2025-09" db="UniProtKB">
        <authorList>
            <consortium name="Ensembl"/>
        </authorList>
    </citation>
    <scope>IDENTIFICATION</scope>
</reference>
<dbReference type="EMBL" id="AFYH01016846">
    <property type="status" value="NOT_ANNOTATED_CDS"/>
    <property type="molecule type" value="Genomic_DNA"/>
</dbReference>
<dbReference type="InParanoid" id="H3ALQ5"/>
<feature type="compositionally biased region" description="Basic and acidic residues" evidence="1">
    <location>
        <begin position="553"/>
        <end position="569"/>
    </location>
</feature>
<feature type="compositionally biased region" description="Basic and acidic residues" evidence="1">
    <location>
        <begin position="335"/>
        <end position="344"/>
    </location>
</feature>
<feature type="compositionally biased region" description="Polar residues" evidence="1">
    <location>
        <begin position="303"/>
        <end position="319"/>
    </location>
</feature>
<gene>
    <name evidence="3" type="primary">ASPSCR1</name>
</gene>
<accession>H3ALQ5</accession>
<sequence length="597" mass="66254">MAATRQAVTVLSPNGRRQTVSVSPSTPLLQILEEVCRKQQFSVEEYDLKFQRTVLDLSIQWRFAKLPNNAKLEMVTASRQRPAASAADSMVRIALQLEDGSRLQDAFHSSQTLWEIIQHFPQTKVLKEQPFTTTPVCVYMRDEVVGETALRMRTLKSLGLTGGNAIIRFVEKKSTVSSEEEPMDMGQIPENQPVQEPGSQPSAEISSRQDLSAGHSPLLQEMPDTELSGIKSEGDRKQKPKEEEISSEPEEPKAGCSTEWPVPSSKQTRSVSPQRAATALQPKASSFIPFSGSGQRLGGTEVGSRQTSQDKPTLSKLQTSLSSPGGPPNPKKSKTTKEKLQEKQKPKKVLKAVERQTLVFHLDTENRLHREDLSGELPDEFFEVTVDDIRKRFAELKSERKRLEEAPLMTKSLREAQMIEKMKRYPKVAVRVLFPDRHVLQGFFLPTETVGVLREFVRNNLACPNLPFHLFIAPPKLVLSDPAVTLFQANLFPAALVHFSSEVKRDHHLKPELLESRVSPLQADSAVTSQMPCSPTSSSSSLPSEVASPPPSEMDKGADPGNESERAEELELQADTPKPAGAESGQVPKWLKLPGKR</sequence>
<dbReference type="InterPro" id="IPR029071">
    <property type="entry name" value="Ubiquitin-like_domsf"/>
</dbReference>
<keyword evidence="4" id="KW-1185">Reference proteome</keyword>
<feature type="compositionally biased region" description="Polar residues" evidence="1">
    <location>
        <begin position="264"/>
        <end position="275"/>
    </location>
</feature>
<dbReference type="Proteomes" id="UP000008672">
    <property type="component" value="Unassembled WGS sequence"/>
</dbReference>
<dbReference type="Bgee" id="ENSLACG00000009319">
    <property type="expression patterns" value="Expressed in chordate pharynx and 6 other cell types or tissues"/>
</dbReference>
<dbReference type="FunFam" id="3.10.20.90:FF:000204">
    <property type="entry name" value="tether containing UBX domain for GLUT4"/>
    <property type="match status" value="1"/>
</dbReference>
<dbReference type="EMBL" id="AFYH01016844">
    <property type="status" value="NOT_ANNOTATED_CDS"/>
    <property type="molecule type" value="Genomic_DNA"/>
</dbReference>
<dbReference type="GeneTree" id="ENSGT00940000156853"/>
<name>H3ALQ5_LATCH</name>
<feature type="compositionally biased region" description="Polar residues" evidence="1">
    <location>
        <begin position="189"/>
        <end position="210"/>
    </location>
</feature>
<dbReference type="EMBL" id="AFYH01016851">
    <property type="status" value="NOT_ANNOTATED_CDS"/>
    <property type="molecule type" value="Genomic_DNA"/>
</dbReference>
<dbReference type="CDD" id="cd16105">
    <property type="entry name" value="Ubl_ASPSCR1_like"/>
    <property type="match status" value="1"/>
</dbReference>
<reference evidence="3" key="2">
    <citation type="submission" date="2025-08" db="UniProtKB">
        <authorList>
            <consortium name="Ensembl"/>
        </authorList>
    </citation>
    <scope>IDENTIFICATION</scope>
</reference>
<dbReference type="EMBL" id="AFYH01016845">
    <property type="status" value="NOT_ANNOTATED_CDS"/>
    <property type="molecule type" value="Genomic_DNA"/>
</dbReference>
<evidence type="ECO:0000313" key="3">
    <source>
        <dbReference type="Ensembl" id="ENSLACP00000010576.1"/>
    </source>
</evidence>
<dbReference type="GO" id="GO:0005737">
    <property type="term" value="C:cytoplasm"/>
    <property type="evidence" value="ECO:0007669"/>
    <property type="project" value="TreeGrafter"/>
</dbReference>
<dbReference type="EMBL" id="AFYH01016852">
    <property type="status" value="NOT_ANNOTATED_CDS"/>
    <property type="molecule type" value="Genomic_DNA"/>
</dbReference>
<feature type="region of interest" description="Disordered" evidence="1">
    <location>
        <begin position="173"/>
        <end position="348"/>
    </location>
</feature>
<dbReference type="EMBL" id="AFYH01016847">
    <property type="status" value="NOT_ANNOTATED_CDS"/>
    <property type="molecule type" value="Genomic_DNA"/>
</dbReference>
<dbReference type="STRING" id="7897.ENSLACP00000010576"/>
<dbReference type="CDD" id="cd17075">
    <property type="entry name" value="UBX1_UBXN9"/>
    <property type="match status" value="1"/>
</dbReference>
<dbReference type="EMBL" id="AFYH01016850">
    <property type="status" value="NOT_ANNOTATED_CDS"/>
    <property type="molecule type" value="Genomic_DNA"/>
</dbReference>
<feature type="compositionally biased region" description="Basic and acidic residues" evidence="1">
    <location>
        <begin position="232"/>
        <end position="244"/>
    </location>
</feature>
<dbReference type="InterPro" id="IPR021569">
    <property type="entry name" value="TUG-UBL1"/>
</dbReference>
<dbReference type="Gene3D" id="3.10.20.90">
    <property type="entry name" value="Phosphatidylinositol 3-kinase Catalytic Subunit, Chain A, domain 1"/>
    <property type="match status" value="3"/>
</dbReference>
<dbReference type="Pfam" id="PF11470">
    <property type="entry name" value="TUG-UBL1"/>
    <property type="match status" value="1"/>
</dbReference>
<dbReference type="PANTHER" id="PTHR46467">
    <property type="entry name" value="TETHER CONTAINING UBX DOMAIN FOR GLUT4"/>
    <property type="match status" value="1"/>
</dbReference>
<dbReference type="GO" id="GO:0006886">
    <property type="term" value="P:intracellular protein transport"/>
    <property type="evidence" value="ECO:0007669"/>
    <property type="project" value="TreeGrafter"/>
</dbReference>
<evidence type="ECO:0000256" key="1">
    <source>
        <dbReference type="SAM" id="MobiDB-lite"/>
    </source>
</evidence>
<dbReference type="CDD" id="cd16118">
    <property type="entry name" value="UBX2_UBXN9"/>
    <property type="match status" value="1"/>
</dbReference>
<feature type="domain" description="UBX" evidence="2">
    <location>
        <begin position="423"/>
        <end position="499"/>
    </location>
</feature>
<dbReference type="GO" id="GO:0012506">
    <property type="term" value="C:vesicle membrane"/>
    <property type="evidence" value="ECO:0007669"/>
    <property type="project" value="TreeGrafter"/>
</dbReference>
<dbReference type="InterPro" id="IPR001012">
    <property type="entry name" value="UBX_dom"/>
</dbReference>
<feature type="region of interest" description="Disordered" evidence="1">
    <location>
        <begin position="524"/>
        <end position="597"/>
    </location>
</feature>
<dbReference type="AlphaFoldDB" id="H3ALQ5"/>
<dbReference type="InterPro" id="IPR059238">
    <property type="entry name" value="UBX1_UBXN9"/>
</dbReference>
<dbReference type="PANTHER" id="PTHR46467:SF1">
    <property type="entry name" value="TETHER CONTAINING UBX DOMAIN FOR GLUT4"/>
    <property type="match status" value="1"/>
</dbReference>
<dbReference type="Ensembl" id="ENSLACT00000010655.1">
    <property type="protein sequence ID" value="ENSLACP00000010576.1"/>
    <property type="gene ID" value="ENSLACG00000009319.1"/>
</dbReference>
<dbReference type="PROSITE" id="PS50033">
    <property type="entry name" value="UBX"/>
    <property type="match status" value="1"/>
</dbReference>